<keyword evidence="1" id="KW-0732">Signal</keyword>
<dbReference type="PANTHER" id="PTHR38934">
    <property type="entry name" value="HYPHALLY REGULATED CELL WALL PROTEIN 1"/>
    <property type="match status" value="1"/>
</dbReference>
<feature type="transmembrane region" description="Helical" evidence="4">
    <location>
        <begin position="437"/>
        <end position="456"/>
    </location>
</feature>
<keyword evidence="2" id="KW-0677">Repeat</keyword>
<feature type="transmembrane region" description="Helical" evidence="4">
    <location>
        <begin position="374"/>
        <end position="392"/>
    </location>
</feature>
<keyword evidence="3" id="KW-1015">Disulfide bond</keyword>
<evidence type="ECO:0000256" key="3">
    <source>
        <dbReference type="ARBA" id="ARBA00023157"/>
    </source>
</evidence>
<dbReference type="OrthoDB" id="309883at2759"/>
<feature type="transmembrane region" description="Helical" evidence="4">
    <location>
        <begin position="468"/>
        <end position="486"/>
    </location>
</feature>
<evidence type="ECO:0008006" key="7">
    <source>
        <dbReference type="Google" id="ProtNLM"/>
    </source>
</evidence>
<reference evidence="5" key="1">
    <citation type="submission" date="2021-01" db="EMBL/GenBank/DDBJ databases">
        <authorList>
            <consortium name="Genoscope - CEA"/>
            <person name="William W."/>
        </authorList>
    </citation>
    <scope>NUCLEOTIDE SEQUENCE</scope>
</reference>
<comment type="caution">
    <text evidence="5">The sequence shown here is derived from an EMBL/GenBank/DDBJ whole genome shotgun (WGS) entry which is preliminary data.</text>
</comment>
<feature type="transmembrane region" description="Helical" evidence="4">
    <location>
        <begin position="413"/>
        <end position="431"/>
    </location>
</feature>
<evidence type="ECO:0000313" key="6">
    <source>
        <dbReference type="Proteomes" id="UP000692954"/>
    </source>
</evidence>
<organism evidence="5 6">
    <name type="scientific">Paramecium sonneborni</name>
    <dbReference type="NCBI Taxonomy" id="65129"/>
    <lineage>
        <taxon>Eukaryota</taxon>
        <taxon>Sar</taxon>
        <taxon>Alveolata</taxon>
        <taxon>Ciliophora</taxon>
        <taxon>Intramacronucleata</taxon>
        <taxon>Oligohymenophorea</taxon>
        <taxon>Peniculida</taxon>
        <taxon>Parameciidae</taxon>
        <taxon>Paramecium</taxon>
    </lineage>
</organism>
<feature type="transmembrane region" description="Helical" evidence="4">
    <location>
        <begin position="506"/>
        <end position="526"/>
    </location>
</feature>
<dbReference type="PANTHER" id="PTHR38934:SF6">
    <property type="entry name" value="CHROMOSOME UNDETERMINED SCAFFOLD_176, WHOLE GENOME SHOTGUN SEQUENCE"/>
    <property type="match status" value="1"/>
</dbReference>
<dbReference type="AlphaFoldDB" id="A0A8S1M3C8"/>
<gene>
    <name evidence="5" type="ORF">PSON_ATCC_30995.1.T0270291</name>
</gene>
<name>A0A8S1M3C8_9CILI</name>
<feature type="transmembrane region" description="Helical" evidence="4">
    <location>
        <begin position="287"/>
        <end position="307"/>
    </location>
</feature>
<keyword evidence="4" id="KW-0472">Membrane</keyword>
<evidence type="ECO:0000256" key="1">
    <source>
        <dbReference type="ARBA" id="ARBA00022729"/>
    </source>
</evidence>
<accession>A0A8S1M3C8</accession>
<keyword evidence="4" id="KW-1133">Transmembrane helix</keyword>
<sequence length="561" mass="65597">MTYCGNGLVSIEEECDDMNKEDGDGCSKECKIEVNYVCKNYQYSFTQCTYEKYPKFKASLIKQDYQIQYVSLYFDQQVQVMDNIKFSNYIELSLIEVDQEFYNITLNIVQEAQQFCSFVEYTVEIVFYTTLSSPPILEVILNEQLYNQNEAPLINQRDSVRLNLPKYVDDQKQQSALILKNMGTYIMNSMGAASILVLLLGNSFILKGVIEVLQQQSYLRFINVVFPLNLYIYFESSSLVTVQPLLEFFNFNTFTSEIVNMPYIESYEKLKFYEINADLIYNLQSQIFLSLTLLSTYLTCFFLVEIFKALDDSYFFCFGSNIANIFIKIQNSCLSIKTEIENQGLKEFLISNCWDLLFISFLQIRSQSITSTRALVSVVIAYLILYVCAIIISSHFFKENKATSVYKYWLKKFNLFLILKKLLFVAILVLFQRSQQIQSILLTLVCSLYLIYIILIRSQRDILQRINLLMMETSIFIFCLTVALYWKEMENNFDYENQVLLGWFHIAMLLCVLITNLGLQLVAVLVKMKKVIFKKLQNSQIQSDHLRSDPYPLQNVMQFKI</sequence>
<evidence type="ECO:0000313" key="5">
    <source>
        <dbReference type="EMBL" id="CAD8071026.1"/>
    </source>
</evidence>
<protein>
    <recommendedName>
        <fullName evidence="7">Transmembrane protein</fullName>
    </recommendedName>
</protein>
<proteinExistence type="predicted"/>
<dbReference type="EMBL" id="CAJJDN010000027">
    <property type="protein sequence ID" value="CAD8071026.1"/>
    <property type="molecule type" value="Genomic_DNA"/>
</dbReference>
<feature type="transmembrane region" description="Helical" evidence="4">
    <location>
        <begin position="185"/>
        <end position="206"/>
    </location>
</feature>
<dbReference type="InterPro" id="IPR011936">
    <property type="entry name" value="Myxo_disulph_rpt"/>
</dbReference>
<keyword evidence="4" id="KW-0812">Transmembrane</keyword>
<dbReference type="NCBIfam" id="TIGR02232">
    <property type="entry name" value="myxo_disulf_rpt"/>
    <property type="match status" value="1"/>
</dbReference>
<keyword evidence="6" id="KW-1185">Reference proteome</keyword>
<evidence type="ECO:0000256" key="4">
    <source>
        <dbReference type="SAM" id="Phobius"/>
    </source>
</evidence>
<evidence type="ECO:0000256" key="2">
    <source>
        <dbReference type="ARBA" id="ARBA00022737"/>
    </source>
</evidence>
<dbReference type="Proteomes" id="UP000692954">
    <property type="component" value="Unassembled WGS sequence"/>
</dbReference>